<dbReference type="Gene3D" id="1.20.1050.90">
    <property type="entry name" value="RecF/RecN/SMC, N-terminal domain"/>
    <property type="match status" value="1"/>
</dbReference>
<dbReference type="Gene3D" id="3.40.50.300">
    <property type="entry name" value="P-loop containing nucleotide triphosphate hydrolases"/>
    <property type="match status" value="1"/>
</dbReference>
<comment type="subcellular location">
    <subcellularLocation>
        <location evidence="1">Cytoplasm</location>
    </subcellularLocation>
</comment>
<reference evidence="10" key="1">
    <citation type="journal article" date="2015" name="Nature">
        <title>Complex archaea that bridge the gap between prokaryotes and eukaryotes.</title>
        <authorList>
            <person name="Spang A."/>
            <person name="Saw J.H."/>
            <person name="Jorgensen S.L."/>
            <person name="Zaremba-Niedzwiedzka K."/>
            <person name="Martijn J."/>
            <person name="Lind A.E."/>
            <person name="van Eijk R."/>
            <person name="Schleper C."/>
            <person name="Guy L."/>
            <person name="Ettema T.J."/>
        </authorList>
    </citation>
    <scope>NUCLEOTIDE SEQUENCE</scope>
</reference>
<comment type="caution">
    <text evidence="10">The sequence shown here is derived from an EMBL/GenBank/DDBJ whole genome shotgun (WGS) entry which is preliminary data.</text>
</comment>
<evidence type="ECO:0000256" key="5">
    <source>
        <dbReference type="ARBA" id="ARBA00022705"/>
    </source>
</evidence>
<dbReference type="InterPro" id="IPR027417">
    <property type="entry name" value="P-loop_NTPase"/>
</dbReference>
<dbReference type="HAMAP" id="MF_00365">
    <property type="entry name" value="RecF"/>
    <property type="match status" value="1"/>
</dbReference>
<dbReference type="GO" id="GO:0006260">
    <property type="term" value="P:DNA replication"/>
    <property type="evidence" value="ECO:0007669"/>
    <property type="project" value="UniProtKB-KW"/>
</dbReference>
<comment type="similarity">
    <text evidence="2">Belongs to the RecF family.</text>
</comment>
<keyword evidence="8" id="KW-0238">DNA-binding</keyword>
<dbReference type="GO" id="GO:0006302">
    <property type="term" value="P:double-strand break repair"/>
    <property type="evidence" value="ECO:0007669"/>
    <property type="project" value="TreeGrafter"/>
</dbReference>
<dbReference type="GO" id="GO:0005737">
    <property type="term" value="C:cytoplasm"/>
    <property type="evidence" value="ECO:0007669"/>
    <property type="project" value="UniProtKB-SubCell"/>
</dbReference>
<dbReference type="NCBIfam" id="TIGR00611">
    <property type="entry name" value="recf"/>
    <property type="match status" value="1"/>
</dbReference>
<proteinExistence type="inferred from homology"/>
<dbReference type="InterPro" id="IPR042174">
    <property type="entry name" value="RecF_2"/>
</dbReference>
<dbReference type="EMBL" id="LAZR01000504">
    <property type="protein sequence ID" value="KKN66324.1"/>
    <property type="molecule type" value="Genomic_DNA"/>
</dbReference>
<dbReference type="PANTHER" id="PTHR32182">
    <property type="entry name" value="DNA REPLICATION AND REPAIR PROTEIN RECF"/>
    <property type="match status" value="1"/>
</dbReference>
<dbReference type="GO" id="GO:0000731">
    <property type="term" value="P:DNA synthesis involved in DNA repair"/>
    <property type="evidence" value="ECO:0007669"/>
    <property type="project" value="TreeGrafter"/>
</dbReference>
<feature type="domain" description="RecF/RecN/SMC N-terminal" evidence="9">
    <location>
        <begin position="3"/>
        <end position="343"/>
    </location>
</feature>
<keyword evidence="4" id="KW-0963">Cytoplasm</keyword>
<evidence type="ECO:0000256" key="4">
    <source>
        <dbReference type="ARBA" id="ARBA00022490"/>
    </source>
</evidence>
<keyword evidence="6" id="KW-0547">Nucleotide-binding</keyword>
<evidence type="ECO:0000256" key="6">
    <source>
        <dbReference type="ARBA" id="ARBA00022741"/>
    </source>
</evidence>
<accession>A0A0F9SH17</accession>
<evidence type="ECO:0000256" key="2">
    <source>
        <dbReference type="ARBA" id="ARBA00008016"/>
    </source>
</evidence>
<dbReference type="PROSITE" id="PS00617">
    <property type="entry name" value="RECF_1"/>
    <property type="match status" value="1"/>
</dbReference>
<evidence type="ECO:0000256" key="1">
    <source>
        <dbReference type="ARBA" id="ARBA00004496"/>
    </source>
</evidence>
<dbReference type="InterPro" id="IPR001238">
    <property type="entry name" value="DNA-binding_RecF"/>
</dbReference>
<sequence length="364" mass="41735">MSLSHLSLKYFRNIEALTLEPVNGVNIIYGENGSGKTSLLEAIYYLSHGKSFRTPKHKSIIAHQHEQFVIHGRKTIHDLSIPIGISKTQTGETNLKIQGKASRKISELAQLMPVQIITPESYSLFFGGPKERRKFLDLGLFHVEHEFFFLWQSFNKVLKQRNALLKTKPKNYFDQIKFWDKEFVRLAEEINKLRLAYISRFKQQFFDKMCAELMLVRDLEMTFNAGWKETESLADALEQNFERDARQGFTSKGPHKADFSFSVAGNSVENTFSRGQLKLLLYALKVTQNSLIESETDKQSILLIDDLPSELGEDTKEKVGQLLAHCSSQIFISSILSESISAVVEPMQRELQMFHVKHGNLITR</sequence>
<dbReference type="PANTHER" id="PTHR32182:SF0">
    <property type="entry name" value="DNA REPLICATION AND REPAIR PROTEIN RECF"/>
    <property type="match status" value="1"/>
</dbReference>
<evidence type="ECO:0000256" key="3">
    <source>
        <dbReference type="ARBA" id="ARBA00020170"/>
    </source>
</evidence>
<protein>
    <recommendedName>
        <fullName evidence="3">DNA replication and repair protein RecF</fullName>
    </recommendedName>
</protein>
<dbReference type="GO" id="GO:0005524">
    <property type="term" value="F:ATP binding"/>
    <property type="evidence" value="ECO:0007669"/>
    <property type="project" value="UniProtKB-KW"/>
</dbReference>
<evidence type="ECO:0000256" key="8">
    <source>
        <dbReference type="ARBA" id="ARBA00023125"/>
    </source>
</evidence>
<keyword evidence="7" id="KW-0067">ATP-binding</keyword>
<dbReference type="InterPro" id="IPR018078">
    <property type="entry name" value="DNA-binding_RecF_CS"/>
</dbReference>
<name>A0A0F9SH17_9ZZZZ</name>
<dbReference type="GO" id="GO:0003697">
    <property type="term" value="F:single-stranded DNA binding"/>
    <property type="evidence" value="ECO:0007669"/>
    <property type="project" value="InterPro"/>
</dbReference>
<dbReference type="AlphaFoldDB" id="A0A0F9SH17"/>
<keyword evidence="5" id="KW-0235">DNA replication</keyword>
<organism evidence="10">
    <name type="scientific">marine sediment metagenome</name>
    <dbReference type="NCBI Taxonomy" id="412755"/>
    <lineage>
        <taxon>unclassified sequences</taxon>
        <taxon>metagenomes</taxon>
        <taxon>ecological metagenomes</taxon>
    </lineage>
</organism>
<dbReference type="InterPro" id="IPR003395">
    <property type="entry name" value="RecF/RecN/SMC_N"/>
</dbReference>
<gene>
    <name evidence="10" type="ORF">LCGC14_0472880</name>
</gene>
<dbReference type="Pfam" id="PF02463">
    <property type="entry name" value="SMC_N"/>
    <property type="match status" value="1"/>
</dbReference>
<dbReference type="SUPFAM" id="SSF52540">
    <property type="entry name" value="P-loop containing nucleoside triphosphate hydrolases"/>
    <property type="match status" value="1"/>
</dbReference>
<evidence type="ECO:0000313" key="10">
    <source>
        <dbReference type="EMBL" id="KKN66324.1"/>
    </source>
</evidence>
<evidence type="ECO:0000259" key="9">
    <source>
        <dbReference type="Pfam" id="PF02463"/>
    </source>
</evidence>
<evidence type="ECO:0000256" key="7">
    <source>
        <dbReference type="ARBA" id="ARBA00022840"/>
    </source>
</evidence>